<proteinExistence type="predicted"/>
<dbReference type="EMBL" id="JAPCWZ010000009">
    <property type="protein sequence ID" value="KAK8851448.1"/>
    <property type="molecule type" value="Genomic_DNA"/>
</dbReference>
<feature type="domain" description="Heterokaryon incompatibility" evidence="1">
    <location>
        <begin position="44"/>
        <end position="193"/>
    </location>
</feature>
<comment type="caution">
    <text evidence="2">The sequence shown here is derived from an EMBL/GenBank/DDBJ whole genome shotgun (WGS) entry which is preliminary data.</text>
</comment>
<name>A0ABR2HQV2_9PEZI</name>
<dbReference type="PANTHER" id="PTHR24148:SF64">
    <property type="entry name" value="HETEROKARYON INCOMPATIBILITY DOMAIN-CONTAINING PROTEIN"/>
    <property type="match status" value="1"/>
</dbReference>
<keyword evidence="3" id="KW-1185">Reference proteome</keyword>
<accession>A0ABR2HQV2</accession>
<dbReference type="Pfam" id="PF26639">
    <property type="entry name" value="Het-6_barrel"/>
    <property type="match status" value="1"/>
</dbReference>
<sequence length="493" mass="55262">MSEYIHEPITTESTTRMLILHNGAYKDELTGDLEVAELDNCPPWEALSYAWGTTSAYSSIKIGNRFIKISSNLDSALRRLRYDNNDESIGDPGVRLWVDQICIDQENIQERSEQVQLMYSIYKNAQNILVWLGPDHDKVAKKAFFTLRLIASLDNDQRRLIRRDGSEALAPLLEDLKLLFEQSWFSRLWIVQEIGTDTPAEFYWGQECITFETLHAGCKILSECLFIMAHTIDVPSWVSDWNSKTFHHALPTIGIDLAGAPGSHLLRARVIRPQDTLQIQGFVFDVVGASSRPFEATDFKLESPASGTEHILAHIWREICGHGVFDMLSGYHVLESSALVAFLDTCRAGWEPPLLFANRNSMENTAALLMPEQRIIDGISYLCQILPLVPLDPNFSSLASEDGADRWQDASEMFAGNRRFVRTKSGYYALCPGLVKVGDLIVVLMGCMTPFVLRPAGDGYLLVGDCYVHGIMQGQATSMLDEGNIVLSDFLVI</sequence>
<dbReference type="Proteomes" id="UP001390339">
    <property type="component" value="Unassembled WGS sequence"/>
</dbReference>
<protein>
    <submittedName>
        <fullName evidence="2">Heterokaryon incompatibility protein-domain-containing protein</fullName>
    </submittedName>
</protein>
<organism evidence="2 3">
    <name type="scientific">Apiospora arundinis</name>
    <dbReference type="NCBI Taxonomy" id="335852"/>
    <lineage>
        <taxon>Eukaryota</taxon>
        <taxon>Fungi</taxon>
        <taxon>Dikarya</taxon>
        <taxon>Ascomycota</taxon>
        <taxon>Pezizomycotina</taxon>
        <taxon>Sordariomycetes</taxon>
        <taxon>Xylariomycetidae</taxon>
        <taxon>Amphisphaeriales</taxon>
        <taxon>Apiosporaceae</taxon>
        <taxon>Apiospora</taxon>
    </lineage>
</organism>
<gene>
    <name evidence="2" type="ORF">PGQ11_013927</name>
</gene>
<evidence type="ECO:0000313" key="3">
    <source>
        <dbReference type="Proteomes" id="UP001390339"/>
    </source>
</evidence>
<dbReference type="InterPro" id="IPR010730">
    <property type="entry name" value="HET"/>
</dbReference>
<dbReference type="Pfam" id="PF06985">
    <property type="entry name" value="HET"/>
    <property type="match status" value="1"/>
</dbReference>
<dbReference type="PANTHER" id="PTHR24148">
    <property type="entry name" value="ANKYRIN REPEAT DOMAIN-CONTAINING PROTEIN 39 HOMOLOG-RELATED"/>
    <property type="match status" value="1"/>
</dbReference>
<evidence type="ECO:0000259" key="1">
    <source>
        <dbReference type="Pfam" id="PF06985"/>
    </source>
</evidence>
<reference evidence="2 3" key="1">
    <citation type="journal article" date="2024" name="IMA Fungus">
        <title>Apiospora arundinis, a panoply of carbohydrate-active enzymes and secondary metabolites.</title>
        <authorList>
            <person name="Sorensen T."/>
            <person name="Petersen C."/>
            <person name="Muurmann A.T."/>
            <person name="Christiansen J.V."/>
            <person name="Brundto M.L."/>
            <person name="Overgaard C.K."/>
            <person name="Boysen A.T."/>
            <person name="Wollenberg R.D."/>
            <person name="Larsen T.O."/>
            <person name="Sorensen J.L."/>
            <person name="Nielsen K.L."/>
            <person name="Sondergaard T.E."/>
        </authorList>
    </citation>
    <scope>NUCLEOTIDE SEQUENCE [LARGE SCALE GENOMIC DNA]</scope>
    <source>
        <strain evidence="2 3">AAU 773</strain>
    </source>
</reference>
<evidence type="ECO:0000313" key="2">
    <source>
        <dbReference type="EMBL" id="KAK8851448.1"/>
    </source>
</evidence>
<dbReference type="InterPro" id="IPR052895">
    <property type="entry name" value="HetReg/Transcr_Mod"/>
</dbReference>